<dbReference type="Pfam" id="PF20431">
    <property type="entry name" value="E_motif"/>
    <property type="match status" value="1"/>
</dbReference>
<evidence type="ECO:0000256" key="1">
    <source>
        <dbReference type="ARBA" id="ARBA00022737"/>
    </source>
</evidence>
<dbReference type="Pfam" id="PF13041">
    <property type="entry name" value="PPR_2"/>
    <property type="match status" value="1"/>
</dbReference>
<organism evidence="3 4">
    <name type="scientific">Abeliophyllum distichum</name>
    <dbReference type="NCBI Taxonomy" id="126358"/>
    <lineage>
        <taxon>Eukaryota</taxon>
        <taxon>Viridiplantae</taxon>
        <taxon>Streptophyta</taxon>
        <taxon>Embryophyta</taxon>
        <taxon>Tracheophyta</taxon>
        <taxon>Spermatophyta</taxon>
        <taxon>Magnoliopsida</taxon>
        <taxon>eudicotyledons</taxon>
        <taxon>Gunneridae</taxon>
        <taxon>Pentapetalae</taxon>
        <taxon>asterids</taxon>
        <taxon>lamiids</taxon>
        <taxon>Lamiales</taxon>
        <taxon>Oleaceae</taxon>
        <taxon>Forsythieae</taxon>
        <taxon>Abeliophyllum</taxon>
    </lineage>
</organism>
<sequence>MYSKCGNLEDSHKVFDQLEGKDNVSWASMIAGFAEHGLADKAIMLFREMLFEEFTPDEMSLAAGLTACSALHSLKIGKEVHGFALRYGFGEQMIIDGALVNMYSKCGDLNSARIVFKLMPLKDQVSCSSLVSGYSQSGYVEEALQLFHEMLLSDLNIDAFTISSILGAVSLLNIPDIGTQLHARIIKMGVESEASVGSSLVMMYSKCGKHRSHAGLVEEGYFHLNSMSSEYGIEPGYRHYACMVDLLGRAGRIEDAKRFISNMPIEPDALVWGTLLAACRVHGDIEIGKLAAEKIMDLGPSDAGAHVSLSNICADAGQWEDVLKVRASIKQTGVLKEPGWSSSV</sequence>
<dbReference type="PROSITE" id="PS51375">
    <property type="entry name" value="PPR"/>
    <property type="match status" value="2"/>
</dbReference>
<comment type="caution">
    <text evidence="3">The sequence shown here is derived from an EMBL/GenBank/DDBJ whole genome shotgun (WGS) entry which is preliminary data.</text>
</comment>
<feature type="repeat" description="PPR" evidence="2">
    <location>
        <begin position="123"/>
        <end position="157"/>
    </location>
</feature>
<proteinExistence type="predicted"/>
<dbReference type="Pfam" id="PF01535">
    <property type="entry name" value="PPR"/>
    <property type="match status" value="3"/>
</dbReference>
<dbReference type="Proteomes" id="UP001604336">
    <property type="component" value="Unassembled WGS sequence"/>
</dbReference>
<dbReference type="GO" id="GO:0099402">
    <property type="term" value="P:plant organ development"/>
    <property type="evidence" value="ECO:0007669"/>
    <property type="project" value="UniProtKB-ARBA"/>
</dbReference>
<feature type="repeat" description="PPR" evidence="2">
    <location>
        <begin position="22"/>
        <end position="56"/>
    </location>
</feature>
<evidence type="ECO:0000313" key="4">
    <source>
        <dbReference type="Proteomes" id="UP001604336"/>
    </source>
</evidence>
<dbReference type="FunFam" id="1.25.40.10:FF:000073">
    <property type="entry name" value="Pentatricopeptide repeat-containing protein chloroplastic"/>
    <property type="match status" value="1"/>
</dbReference>
<keyword evidence="4" id="KW-1185">Reference proteome</keyword>
<evidence type="ECO:0000256" key="2">
    <source>
        <dbReference type="PROSITE-ProRule" id="PRU00708"/>
    </source>
</evidence>
<reference evidence="4" key="1">
    <citation type="submission" date="2024-07" db="EMBL/GenBank/DDBJ databases">
        <title>Two chromosome-level genome assemblies of Korean endemic species Abeliophyllum distichum and Forsythia ovata (Oleaceae).</title>
        <authorList>
            <person name="Jang H."/>
        </authorList>
    </citation>
    <scope>NUCLEOTIDE SEQUENCE [LARGE SCALE GENOMIC DNA]</scope>
</reference>
<dbReference type="PANTHER" id="PTHR47926">
    <property type="entry name" value="PENTATRICOPEPTIDE REPEAT-CONTAINING PROTEIN"/>
    <property type="match status" value="1"/>
</dbReference>
<dbReference type="InterPro" id="IPR046960">
    <property type="entry name" value="PPR_At4g14850-like_plant"/>
</dbReference>
<protein>
    <submittedName>
        <fullName evidence="3">Pentatricopeptide repeat-containing protein</fullName>
    </submittedName>
</protein>
<gene>
    <name evidence="3" type="ORF">Adt_28572</name>
</gene>
<name>A0ABD1RY84_9LAMI</name>
<dbReference type="InterPro" id="IPR046848">
    <property type="entry name" value="E_motif"/>
</dbReference>
<dbReference type="AlphaFoldDB" id="A0ABD1RY84"/>
<dbReference type="FunFam" id="1.25.40.10:FF:000158">
    <property type="entry name" value="pentatricopeptide repeat-containing protein At2g33680"/>
    <property type="match status" value="1"/>
</dbReference>
<dbReference type="InterPro" id="IPR011990">
    <property type="entry name" value="TPR-like_helical_dom_sf"/>
</dbReference>
<dbReference type="InterPro" id="IPR002885">
    <property type="entry name" value="PPR_rpt"/>
</dbReference>
<dbReference type="Gene3D" id="1.25.40.10">
    <property type="entry name" value="Tetratricopeptide repeat domain"/>
    <property type="match status" value="3"/>
</dbReference>
<evidence type="ECO:0000313" key="3">
    <source>
        <dbReference type="EMBL" id="KAL2492944.1"/>
    </source>
</evidence>
<dbReference type="PANTHER" id="PTHR47926:SF496">
    <property type="entry name" value="PENTACOTRIPEPTIDE-REPEAT REGION OF PRORP DOMAIN-CONTAINING PROTEIN"/>
    <property type="match status" value="1"/>
</dbReference>
<keyword evidence="1" id="KW-0677">Repeat</keyword>
<accession>A0ABD1RY84</accession>
<dbReference type="EMBL" id="JBFOLK010000008">
    <property type="protein sequence ID" value="KAL2492944.1"/>
    <property type="molecule type" value="Genomic_DNA"/>
</dbReference>
<dbReference type="NCBIfam" id="TIGR00756">
    <property type="entry name" value="PPR"/>
    <property type="match status" value="2"/>
</dbReference>